<proteinExistence type="predicted"/>
<protein>
    <submittedName>
        <fullName evidence="2">Uncharacterized protein</fullName>
    </submittedName>
</protein>
<reference evidence="1" key="1">
    <citation type="journal article" date="2013" name="Genetics">
        <title>The draft genome and transcriptome of Panagrellus redivivus are shaped by the harsh demands of a free-living lifestyle.</title>
        <authorList>
            <person name="Srinivasan J."/>
            <person name="Dillman A.R."/>
            <person name="Macchietto M.G."/>
            <person name="Heikkinen L."/>
            <person name="Lakso M."/>
            <person name="Fracchia K.M."/>
            <person name="Antoshechkin I."/>
            <person name="Mortazavi A."/>
            <person name="Wong G."/>
            <person name="Sternberg P.W."/>
        </authorList>
    </citation>
    <scope>NUCLEOTIDE SEQUENCE [LARGE SCALE GENOMIC DNA]</scope>
    <source>
        <strain evidence="1">MT8872</strain>
    </source>
</reference>
<evidence type="ECO:0000313" key="1">
    <source>
        <dbReference type="Proteomes" id="UP000492821"/>
    </source>
</evidence>
<dbReference type="AlphaFoldDB" id="A0A7E4UMQ8"/>
<dbReference type="WBParaSite" id="Pan_g10636.t1">
    <property type="protein sequence ID" value="Pan_g10636.t1"/>
    <property type="gene ID" value="Pan_g10636"/>
</dbReference>
<evidence type="ECO:0000313" key="2">
    <source>
        <dbReference type="WBParaSite" id="Pan_g10636.t1"/>
    </source>
</evidence>
<name>A0A7E4UMQ8_PANRE</name>
<reference evidence="2" key="2">
    <citation type="submission" date="2020-10" db="UniProtKB">
        <authorList>
            <consortium name="WormBaseParasite"/>
        </authorList>
    </citation>
    <scope>IDENTIFICATION</scope>
</reference>
<dbReference type="Proteomes" id="UP000492821">
    <property type="component" value="Unassembled WGS sequence"/>
</dbReference>
<accession>A0A7E4UMQ8</accession>
<sequence length="66" mass="7504">MVLLLSRCQTISVTRSSSNEKHIHSDIQACAQTLETRALTQMMSIPWPSHDGILVFWGSFFLFFTS</sequence>
<keyword evidence="1" id="KW-1185">Reference proteome</keyword>
<organism evidence="1 2">
    <name type="scientific">Panagrellus redivivus</name>
    <name type="common">Microworm</name>
    <dbReference type="NCBI Taxonomy" id="6233"/>
    <lineage>
        <taxon>Eukaryota</taxon>
        <taxon>Metazoa</taxon>
        <taxon>Ecdysozoa</taxon>
        <taxon>Nematoda</taxon>
        <taxon>Chromadorea</taxon>
        <taxon>Rhabditida</taxon>
        <taxon>Tylenchina</taxon>
        <taxon>Panagrolaimomorpha</taxon>
        <taxon>Panagrolaimoidea</taxon>
        <taxon>Panagrolaimidae</taxon>
        <taxon>Panagrellus</taxon>
    </lineage>
</organism>